<dbReference type="GO" id="GO:0045211">
    <property type="term" value="C:postsynaptic membrane"/>
    <property type="evidence" value="ECO:0007669"/>
    <property type="project" value="UniProtKB-SubCell"/>
</dbReference>
<comment type="subcellular location">
    <subcellularLocation>
        <location evidence="1">Cell membrane</location>
        <location evidence="1">Sarcolemma</location>
    </subcellularLocation>
    <subcellularLocation>
        <location evidence="4">Cell membrane</location>
        <topology evidence="4">Single-pass type I membrane protein</topology>
    </subcellularLocation>
    <subcellularLocation>
        <location evidence="3">Cytoplasm</location>
        <location evidence="3">Cytoskeleton</location>
    </subcellularLocation>
    <subcellularLocation>
        <location evidence="5">Nucleus</location>
        <location evidence="5">Nucleoplasm</location>
    </subcellularLocation>
    <subcellularLocation>
        <location evidence="24">Postsynaptic cell membrane</location>
    </subcellularLocation>
    <subcellularLocation>
        <location evidence="2">Secreted</location>
        <location evidence="2">Extracellular space</location>
    </subcellularLocation>
</comment>
<dbReference type="Pfam" id="PF18424">
    <property type="entry name" value="a_DG1_N2"/>
    <property type="match status" value="1"/>
</dbReference>
<evidence type="ECO:0000256" key="18">
    <source>
        <dbReference type="ARBA" id="ARBA00023257"/>
    </source>
</evidence>
<evidence type="ECO:0000256" key="21">
    <source>
        <dbReference type="ARBA" id="ARBA00026224"/>
    </source>
</evidence>
<evidence type="ECO:0000256" key="9">
    <source>
        <dbReference type="ARBA" id="ARBA00022553"/>
    </source>
</evidence>
<keyword evidence="17" id="KW-0539">Nucleus</keyword>
<dbReference type="AlphaFoldDB" id="A0A1W0X6S2"/>
<dbReference type="Gene3D" id="3.30.70.1040">
    <property type="entry name" value="Dystroglycan, domain 2"/>
    <property type="match status" value="1"/>
</dbReference>
<dbReference type="Proteomes" id="UP000192578">
    <property type="component" value="Unassembled WGS sequence"/>
</dbReference>
<evidence type="ECO:0000256" key="25">
    <source>
        <dbReference type="SAM" id="MobiDB-lite"/>
    </source>
</evidence>
<dbReference type="SUPFAM" id="SSF111006">
    <property type="entry name" value="Dystroglycan, domain 2"/>
    <property type="match status" value="1"/>
</dbReference>
<feature type="domain" description="Peptidase S72" evidence="28">
    <location>
        <begin position="490"/>
        <end position="601"/>
    </location>
</feature>
<keyword evidence="10 26" id="KW-0812">Transmembrane</keyword>
<keyword evidence="7" id="KW-0963">Cytoplasm</keyword>
<dbReference type="GO" id="GO:0043236">
    <property type="term" value="F:laminin binding"/>
    <property type="evidence" value="ECO:0007669"/>
    <property type="project" value="TreeGrafter"/>
</dbReference>
<dbReference type="GO" id="GO:0016011">
    <property type="term" value="C:dystroglycan complex"/>
    <property type="evidence" value="ECO:0007669"/>
    <property type="project" value="TreeGrafter"/>
</dbReference>
<evidence type="ECO:0000256" key="14">
    <source>
        <dbReference type="ARBA" id="ARBA00023157"/>
    </source>
</evidence>
<dbReference type="InterPro" id="IPR041631">
    <property type="entry name" value="Alpha_DG1_N2"/>
</dbReference>
<evidence type="ECO:0000256" key="5">
    <source>
        <dbReference type="ARBA" id="ARBA00004642"/>
    </source>
</evidence>
<keyword evidence="12 26" id="KW-1133">Transmembrane helix</keyword>
<dbReference type="GO" id="GO:0002009">
    <property type="term" value="P:morphogenesis of an epithelium"/>
    <property type="evidence" value="ECO:0007669"/>
    <property type="project" value="TreeGrafter"/>
</dbReference>
<evidence type="ECO:0000256" key="6">
    <source>
        <dbReference type="ARBA" id="ARBA00022475"/>
    </source>
</evidence>
<evidence type="ECO:0000256" key="13">
    <source>
        <dbReference type="ARBA" id="ARBA00023018"/>
    </source>
</evidence>
<evidence type="ECO:0000256" key="26">
    <source>
        <dbReference type="SAM" id="Phobius"/>
    </source>
</evidence>
<comment type="caution">
    <text evidence="29">The sequence shown here is derived from an EMBL/GenBank/DDBJ whole genome shotgun (WGS) entry which is preliminary data.</text>
</comment>
<evidence type="ECO:0000256" key="15">
    <source>
        <dbReference type="ARBA" id="ARBA00023180"/>
    </source>
</evidence>
<dbReference type="InterPro" id="IPR030398">
    <property type="entry name" value="SEA_DG_dom"/>
</dbReference>
<dbReference type="OrthoDB" id="5990676at2759"/>
<evidence type="ECO:0000256" key="12">
    <source>
        <dbReference type="ARBA" id="ARBA00022989"/>
    </source>
</evidence>
<dbReference type="GO" id="GO:0005576">
    <property type="term" value="C:extracellular region"/>
    <property type="evidence" value="ECO:0007669"/>
    <property type="project" value="UniProtKB-SubCell"/>
</dbReference>
<evidence type="ECO:0000256" key="24">
    <source>
        <dbReference type="ARBA" id="ARBA00034100"/>
    </source>
</evidence>
<evidence type="ECO:0000256" key="22">
    <source>
        <dbReference type="ARBA" id="ARBA00030092"/>
    </source>
</evidence>
<evidence type="ECO:0000256" key="3">
    <source>
        <dbReference type="ARBA" id="ARBA00004245"/>
    </source>
</evidence>
<protein>
    <recommendedName>
        <fullName evidence="21">Dystroglycan 1</fullName>
    </recommendedName>
    <alternativeName>
        <fullName evidence="23">Dystroglycan</fullName>
    </alternativeName>
    <alternativeName>
        <fullName evidence="22">Dystrophin-associated glycoprotein 1</fullName>
    </alternativeName>
</protein>
<feature type="chain" id="PRO_5012325543" description="Dystroglycan 1" evidence="27">
    <location>
        <begin position="23"/>
        <end position="751"/>
    </location>
</feature>
<evidence type="ECO:0000259" key="28">
    <source>
        <dbReference type="PROSITE" id="PS51699"/>
    </source>
</evidence>
<organism evidence="29 30">
    <name type="scientific">Hypsibius exemplaris</name>
    <name type="common">Freshwater tardigrade</name>
    <dbReference type="NCBI Taxonomy" id="2072580"/>
    <lineage>
        <taxon>Eukaryota</taxon>
        <taxon>Metazoa</taxon>
        <taxon>Ecdysozoa</taxon>
        <taxon>Tardigrada</taxon>
        <taxon>Eutardigrada</taxon>
        <taxon>Parachela</taxon>
        <taxon>Hypsibioidea</taxon>
        <taxon>Hypsibiidae</taxon>
        <taxon>Hypsibius</taxon>
    </lineage>
</organism>
<dbReference type="CDD" id="cd11303">
    <property type="entry name" value="Dystroglycan_repeat"/>
    <property type="match status" value="1"/>
</dbReference>
<comment type="function">
    <text evidence="19">The dystroglycan complex is involved in a number of processes including laminin and basement membrane assembly, sarcolemmal stability, cell survival, peripheral nerve myelination, nodal structure, cell migration, and epithelial polarization.</text>
</comment>
<dbReference type="GO" id="GO:0005509">
    <property type="term" value="F:calcium ion binding"/>
    <property type="evidence" value="ECO:0007669"/>
    <property type="project" value="InterPro"/>
</dbReference>
<keyword evidence="9" id="KW-0597">Phosphoprotein</keyword>
<evidence type="ECO:0000256" key="8">
    <source>
        <dbReference type="ARBA" id="ARBA00022525"/>
    </source>
</evidence>
<keyword evidence="6" id="KW-1003">Cell membrane</keyword>
<dbReference type="PROSITE" id="PS51699">
    <property type="entry name" value="SEA_DG"/>
    <property type="match status" value="1"/>
</dbReference>
<evidence type="ECO:0000256" key="11">
    <source>
        <dbReference type="ARBA" id="ARBA00022729"/>
    </source>
</evidence>
<dbReference type="InterPro" id="IPR013783">
    <property type="entry name" value="Ig-like_fold"/>
</dbReference>
<dbReference type="PANTHER" id="PTHR21559">
    <property type="entry name" value="DYSTROGLYCAN-RELATED"/>
    <property type="match status" value="1"/>
</dbReference>
<feature type="signal peptide" evidence="27">
    <location>
        <begin position="1"/>
        <end position="22"/>
    </location>
</feature>
<dbReference type="GO" id="GO:0042383">
    <property type="term" value="C:sarcolemma"/>
    <property type="evidence" value="ECO:0007669"/>
    <property type="project" value="UniProtKB-SubCell"/>
</dbReference>
<sequence>MIRRILPCCVVLLLLCIHNGLSRQVGSSSKSSNSRSASTVELMWGIEETHTPLGKLFNFTIPKDAFAGEIADIKVTEAGQPALPSWLTFDPKTRQFIGLPILAKDARAHYIAVTVFGVSAGQSVQDVFTLIVQEGDAKPECTSEAAQTVLTLMLDLDWDSMSMPKKTALLGKFSSYMDIQVADFKVSPVTGSGTASLFDSSAIVAGPGNAKEVKFPTGGIKLSSVVGCDGNIDGNKNNELTTFVEEAAKDGSMATFTGVDVLGWTLTTAKPVPSQRIRRQNNFINTPEPSPILATIQVQPGGGVRATPYLSVQGGQPTDYVHPTAVLPGIQPTGTSGQGVVRPTAAVAGSGLTPHLQQQEYPITPTPPLPPPRMPDMNRGGEVGPKAGKPIADSKPIVAVAGQEFRFQLPKDAFVSEAATTVRLQEGVDKDVKAWLKLESKPDGAHVLHGLPLNENEGSKEYHLDVSGAVKTIQLPFKIQVQVAKEDTPATSYNHEAEVVLNEDYADFNVDRRLQFLDTLRTYYDDEDSRHIVVRGIESGSTVVKWTNSSYVGADGCKDGDYALISNKLVLDDGTVNPAFQRFAGDKNFKVDKVTVRKIGPCAATATTQAPDIALSMIVPIVVVCSLLLIALCIGCILYKKKRRGKMTPEPDQIFVGKNKPVIFKGEINETNNNGAKGNNGASKKPAVLADERPAVPPPTYTHRSPAAGYVVQHDDIDHGSREEQQALLTLSTAGDPGQPPHLTLGTSSRK</sequence>
<dbReference type="GO" id="GO:0007411">
    <property type="term" value="P:axon guidance"/>
    <property type="evidence" value="ECO:0007669"/>
    <property type="project" value="TreeGrafter"/>
</dbReference>
<keyword evidence="18" id="KW-0628">Postsynaptic cell membrane</keyword>
<dbReference type="InterPro" id="IPR008465">
    <property type="entry name" value="DAG1_C"/>
</dbReference>
<dbReference type="GO" id="GO:0005654">
    <property type="term" value="C:nucleoplasm"/>
    <property type="evidence" value="ECO:0007669"/>
    <property type="project" value="UniProtKB-SubCell"/>
</dbReference>
<gene>
    <name evidence="29" type="ORF">BV898_02969</name>
</gene>
<accession>A0A1W0X6S2</accession>
<dbReference type="PANTHER" id="PTHR21559:SF21">
    <property type="entry name" value="DYSTROGLYCAN 1"/>
    <property type="match status" value="1"/>
</dbReference>
<evidence type="ECO:0000256" key="17">
    <source>
        <dbReference type="ARBA" id="ARBA00023242"/>
    </source>
</evidence>
<feature type="transmembrane region" description="Helical" evidence="26">
    <location>
        <begin position="617"/>
        <end position="639"/>
    </location>
</feature>
<keyword evidence="8" id="KW-0964">Secreted</keyword>
<keyword evidence="15" id="KW-0325">Glycoprotein</keyword>
<evidence type="ECO:0000313" key="30">
    <source>
        <dbReference type="Proteomes" id="UP000192578"/>
    </source>
</evidence>
<dbReference type="GO" id="GO:0021675">
    <property type="term" value="P:nerve development"/>
    <property type="evidence" value="ECO:0007669"/>
    <property type="project" value="TreeGrafter"/>
</dbReference>
<feature type="region of interest" description="Disordered" evidence="25">
    <location>
        <begin position="692"/>
        <end position="751"/>
    </location>
</feature>
<evidence type="ECO:0000256" key="23">
    <source>
        <dbReference type="ARBA" id="ARBA00031034"/>
    </source>
</evidence>
<dbReference type="SMART" id="SM00736">
    <property type="entry name" value="CADG"/>
    <property type="match status" value="1"/>
</dbReference>
<keyword evidence="26" id="KW-0472">Membrane</keyword>
<evidence type="ECO:0000256" key="27">
    <source>
        <dbReference type="SAM" id="SignalP"/>
    </source>
</evidence>
<evidence type="ECO:0000313" key="29">
    <source>
        <dbReference type="EMBL" id="OQV23239.1"/>
    </source>
</evidence>
<evidence type="ECO:0000256" key="20">
    <source>
        <dbReference type="ARBA" id="ARBA00024991"/>
    </source>
</evidence>
<comment type="function">
    <text evidence="20">Transmembrane protein that plays important roles in connecting the extracellular matrix to the cytoskeleton. Acts as a cell adhesion receptor in both muscle and non-muscle tissues. Receptor for both DMD and UTRN and, through these interactions, scaffolds axin to the cytoskeleton. Also functions in cell adhesion-mediated signaling and implicated in cell polarity.</text>
</comment>
<evidence type="ECO:0000256" key="16">
    <source>
        <dbReference type="ARBA" id="ARBA00023212"/>
    </source>
</evidence>
<evidence type="ECO:0000256" key="19">
    <source>
        <dbReference type="ARBA" id="ARBA00023567"/>
    </source>
</evidence>
<dbReference type="EMBL" id="MTYJ01000013">
    <property type="protein sequence ID" value="OQV23239.1"/>
    <property type="molecule type" value="Genomic_DNA"/>
</dbReference>
<evidence type="ECO:0000256" key="4">
    <source>
        <dbReference type="ARBA" id="ARBA00004251"/>
    </source>
</evidence>
<name>A0A1W0X6S2_HYPEX</name>
<proteinExistence type="predicted"/>
<reference evidence="30" key="1">
    <citation type="submission" date="2017-01" db="EMBL/GenBank/DDBJ databases">
        <title>Comparative genomics of anhydrobiosis in the tardigrade Hypsibius dujardini.</title>
        <authorList>
            <person name="Yoshida Y."/>
            <person name="Koutsovoulos G."/>
            <person name="Laetsch D."/>
            <person name="Stevens L."/>
            <person name="Kumar S."/>
            <person name="Horikawa D."/>
            <person name="Ishino K."/>
            <person name="Komine S."/>
            <person name="Tomita M."/>
            <person name="Blaxter M."/>
            <person name="Arakawa K."/>
        </authorList>
    </citation>
    <scope>NUCLEOTIDE SEQUENCE [LARGE SCALE GENOMIC DNA]</scope>
    <source>
        <strain evidence="30">Z151</strain>
    </source>
</reference>
<evidence type="ECO:0000256" key="2">
    <source>
        <dbReference type="ARBA" id="ARBA00004239"/>
    </source>
</evidence>
<keyword evidence="13" id="KW-0770">Synapse</keyword>
<keyword evidence="30" id="KW-1185">Reference proteome</keyword>
<dbReference type="InterPro" id="IPR027468">
    <property type="entry name" value="Alpha-dystroglycan_domain_2"/>
</dbReference>
<keyword evidence="14" id="KW-1015">Disulfide bond</keyword>
<keyword evidence="16" id="KW-0206">Cytoskeleton</keyword>
<dbReference type="InterPro" id="IPR006644">
    <property type="entry name" value="Cadg"/>
</dbReference>
<dbReference type="Gene3D" id="2.60.40.10">
    <property type="entry name" value="Immunoglobulins"/>
    <property type="match status" value="2"/>
</dbReference>
<dbReference type="GO" id="GO:0005856">
    <property type="term" value="C:cytoskeleton"/>
    <property type="evidence" value="ECO:0007669"/>
    <property type="project" value="UniProtKB-SubCell"/>
</dbReference>
<dbReference type="Pfam" id="PF05345">
    <property type="entry name" value="He_PIG"/>
    <property type="match status" value="1"/>
</dbReference>
<dbReference type="InterPro" id="IPR015919">
    <property type="entry name" value="Cadherin-like_sf"/>
</dbReference>
<evidence type="ECO:0000256" key="7">
    <source>
        <dbReference type="ARBA" id="ARBA00022490"/>
    </source>
</evidence>
<evidence type="ECO:0000256" key="10">
    <source>
        <dbReference type="ARBA" id="ARBA00022692"/>
    </source>
</evidence>
<dbReference type="Pfam" id="PF05454">
    <property type="entry name" value="DAG1"/>
    <property type="match status" value="2"/>
</dbReference>
<evidence type="ECO:0000256" key="1">
    <source>
        <dbReference type="ARBA" id="ARBA00004135"/>
    </source>
</evidence>
<feature type="compositionally biased region" description="Basic and acidic residues" evidence="25">
    <location>
        <begin position="713"/>
        <end position="725"/>
    </location>
</feature>
<dbReference type="SUPFAM" id="SSF49313">
    <property type="entry name" value="Cadherin-like"/>
    <property type="match status" value="1"/>
</dbReference>
<keyword evidence="11 27" id="KW-0732">Signal</keyword>